<keyword evidence="2" id="KW-1185">Reference proteome</keyword>
<reference evidence="1 2" key="1">
    <citation type="journal article" date="2018" name="Proc. R. Soc. B">
        <title>A non-coding region near Follistatin controls head colour polymorphism in the Gouldian finch.</title>
        <authorList>
            <person name="Toomey M.B."/>
            <person name="Marques C.I."/>
            <person name="Andrade P."/>
            <person name="Araujo P.M."/>
            <person name="Sabatino S."/>
            <person name="Gazda M.A."/>
            <person name="Afonso S."/>
            <person name="Lopes R.J."/>
            <person name="Corbo J.C."/>
            <person name="Carneiro M."/>
        </authorList>
    </citation>
    <scope>NUCLEOTIDE SEQUENCE [LARGE SCALE GENOMIC DNA]</scope>
    <source>
        <strain evidence="1">Red01</strain>
        <tissue evidence="1">Muscle</tissue>
    </source>
</reference>
<dbReference type="EMBL" id="QUSF01000051">
    <property type="protein sequence ID" value="RLV97853.1"/>
    <property type="molecule type" value="Genomic_DNA"/>
</dbReference>
<comment type="caution">
    <text evidence="1">The sequence shown here is derived from an EMBL/GenBank/DDBJ whole genome shotgun (WGS) entry which is preliminary data.</text>
</comment>
<sequence length="60" mass="6513">MFAMYLLCQKQKAVALLMKQNLKNQGSRAASGSLRASGQCWCVEPHCMAPGSSTTSLYQS</sequence>
<organism evidence="1 2">
    <name type="scientific">Chloebia gouldiae</name>
    <name type="common">Gouldian finch</name>
    <name type="synonym">Erythrura gouldiae</name>
    <dbReference type="NCBI Taxonomy" id="44316"/>
    <lineage>
        <taxon>Eukaryota</taxon>
        <taxon>Metazoa</taxon>
        <taxon>Chordata</taxon>
        <taxon>Craniata</taxon>
        <taxon>Vertebrata</taxon>
        <taxon>Euteleostomi</taxon>
        <taxon>Archelosauria</taxon>
        <taxon>Archosauria</taxon>
        <taxon>Dinosauria</taxon>
        <taxon>Saurischia</taxon>
        <taxon>Theropoda</taxon>
        <taxon>Coelurosauria</taxon>
        <taxon>Aves</taxon>
        <taxon>Neognathae</taxon>
        <taxon>Neoaves</taxon>
        <taxon>Telluraves</taxon>
        <taxon>Australaves</taxon>
        <taxon>Passeriformes</taxon>
        <taxon>Passeroidea</taxon>
        <taxon>Passeridae</taxon>
        <taxon>Chloebia</taxon>
    </lineage>
</organism>
<dbReference type="AlphaFoldDB" id="A0A3L8S6G9"/>
<name>A0A3L8S6G9_CHLGU</name>
<proteinExistence type="predicted"/>
<gene>
    <name evidence="1" type="ORF">DV515_00011381</name>
</gene>
<accession>A0A3L8S6G9</accession>
<dbReference type="Proteomes" id="UP000276834">
    <property type="component" value="Unassembled WGS sequence"/>
</dbReference>
<evidence type="ECO:0000313" key="2">
    <source>
        <dbReference type="Proteomes" id="UP000276834"/>
    </source>
</evidence>
<protein>
    <submittedName>
        <fullName evidence="1">Uncharacterized protein</fullName>
    </submittedName>
</protein>
<evidence type="ECO:0000313" key="1">
    <source>
        <dbReference type="EMBL" id="RLV97853.1"/>
    </source>
</evidence>